<evidence type="ECO:0000256" key="3">
    <source>
        <dbReference type="SAM" id="MobiDB-lite"/>
    </source>
</evidence>
<evidence type="ECO:0000313" key="5">
    <source>
        <dbReference type="Proteomes" id="UP000472277"/>
    </source>
</evidence>
<proteinExistence type="predicted"/>
<protein>
    <submittedName>
        <fullName evidence="4">Uncharacterized protein</fullName>
    </submittedName>
</protein>
<dbReference type="Ensembl" id="ENSSTUT00000047532.1">
    <property type="protein sequence ID" value="ENSSTUP00000045545.1"/>
    <property type="gene ID" value="ENSSTUG00000019187.1"/>
</dbReference>
<reference evidence="4" key="2">
    <citation type="submission" date="2025-09" db="UniProtKB">
        <authorList>
            <consortium name="Ensembl"/>
        </authorList>
    </citation>
    <scope>IDENTIFICATION</scope>
</reference>
<keyword evidence="5" id="KW-1185">Reference proteome</keyword>
<dbReference type="AlphaFoldDB" id="A0A673ZFU2"/>
<keyword evidence="2" id="KW-0677">Repeat</keyword>
<feature type="region of interest" description="Disordered" evidence="3">
    <location>
        <begin position="101"/>
        <end position="135"/>
    </location>
</feature>
<reference evidence="4" key="1">
    <citation type="submission" date="2025-08" db="UniProtKB">
        <authorList>
            <consortium name="Ensembl"/>
        </authorList>
    </citation>
    <scope>IDENTIFICATION</scope>
</reference>
<organism evidence="4 5">
    <name type="scientific">Salmo trutta</name>
    <name type="common">Brown trout</name>
    <dbReference type="NCBI Taxonomy" id="8032"/>
    <lineage>
        <taxon>Eukaryota</taxon>
        <taxon>Metazoa</taxon>
        <taxon>Chordata</taxon>
        <taxon>Craniata</taxon>
        <taxon>Vertebrata</taxon>
        <taxon>Euteleostomi</taxon>
        <taxon>Actinopterygii</taxon>
        <taxon>Neopterygii</taxon>
        <taxon>Teleostei</taxon>
        <taxon>Protacanthopterygii</taxon>
        <taxon>Salmoniformes</taxon>
        <taxon>Salmonidae</taxon>
        <taxon>Salmoninae</taxon>
        <taxon>Salmo</taxon>
    </lineage>
</organism>
<dbReference type="PANTHER" id="PTHR24106">
    <property type="entry name" value="NACHT, LRR AND CARD DOMAINS-CONTAINING"/>
    <property type="match status" value="1"/>
</dbReference>
<name>A0A673ZFU2_SALTR</name>
<evidence type="ECO:0000256" key="1">
    <source>
        <dbReference type="ARBA" id="ARBA00022614"/>
    </source>
</evidence>
<dbReference type="GeneTree" id="ENSGT00990000203737"/>
<dbReference type="SUPFAM" id="SSF52047">
    <property type="entry name" value="RNI-like"/>
    <property type="match status" value="1"/>
</dbReference>
<dbReference type="Proteomes" id="UP000472277">
    <property type="component" value="Chromosome 36"/>
</dbReference>
<sequence>KNWNYETITCKTHELHLSLLCSETYIVKYRDWARQPAEEGCIYLASALRYNPSHLKELDLSYNHPGDSGVKRLSAVLEDPHSMLKKLRVDHGGECRAEKIRCRSAQSGPKQSAPTPVTLKGEPRGDAKRREPATS</sequence>
<feature type="compositionally biased region" description="Basic and acidic residues" evidence="3">
    <location>
        <begin position="121"/>
        <end position="135"/>
    </location>
</feature>
<evidence type="ECO:0000313" key="4">
    <source>
        <dbReference type="Ensembl" id="ENSSTUP00000045545.1"/>
    </source>
</evidence>
<dbReference type="InterPro" id="IPR051261">
    <property type="entry name" value="NLR"/>
</dbReference>
<accession>A0A673ZFU2</accession>
<dbReference type="Gene3D" id="3.80.10.10">
    <property type="entry name" value="Ribonuclease Inhibitor"/>
    <property type="match status" value="1"/>
</dbReference>
<dbReference type="InParanoid" id="A0A673ZFU2"/>
<evidence type="ECO:0000256" key="2">
    <source>
        <dbReference type="ARBA" id="ARBA00022737"/>
    </source>
</evidence>
<dbReference type="InterPro" id="IPR032675">
    <property type="entry name" value="LRR_dom_sf"/>
</dbReference>
<feature type="compositionally biased region" description="Polar residues" evidence="3">
    <location>
        <begin position="104"/>
        <end position="115"/>
    </location>
</feature>
<keyword evidence="1" id="KW-0433">Leucine-rich repeat</keyword>